<dbReference type="Proteomes" id="UP000187209">
    <property type="component" value="Unassembled WGS sequence"/>
</dbReference>
<keyword evidence="4" id="KW-1185">Reference proteome</keyword>
<evidence type="ECO:0008006" key="5">
    <source>
        <dbReference type="Google" id="ProtNLM"/>
    </source>
</evidence>
<dbReference type="EMBL" id="MPUH01000831">
    <property type="protein sequence ID" value="OMJ73307.1"/>
    <property type="molecule type" value="Genomic_DNA"/>
</dbReference>
<accession>A0A1R2B989</accession>
<proteinExistence type="predicted"/>
<gene>
    <name evidence="3" type="ORF">SteCoe_28020</name>
</gene>
<keyword evidence="1" id="KW-0175">Coiled coil</keyword>
<dbReference type="OrthoDB" id="294351at2759"/>
<dbReference type="AlphaFoldDB" id="A0A1R2B989"/>
<protein>
    <recommendedName>
        <fullName evidence="5">Centrosomal protein of 70 kDa</fullName>
    </recommendedName>
</protein>
<evidence type="ECO:0000313" key="3">
    <source>
        <dbReference type="EMBL" id="OMJ73307.1"/>
    </source>
</evidence>
<feature type="region of interest" description="Disordered" evidence="2">
    <location>
        <begin position="283"/>
        <end position="308"/>
    </location>
</feature>
<name>A0A1R2B989_9CILI</name>
<feature type="compositionally biased region" description="Basic and acidic residues" evidence="2">
    <location>
        <begin position="298"/>
        <end position="308"/>
    </location>
</feature>
<comment type="caution">
    <text evidence="3">The sequence shown here is derived from an EMBL/GenBank/DDBJ whole genome shotgun (WGS) entry which is preliminary data.</text>
</comment>
<sequence length="472" mass="55176">MEIPNRFELQEKLSSIRPNIQSSSLEENFYGTFQPASYSHFIDNRSFDNYTNSRGTEEAKKLRESIDLRSRSSIPQERSLYNSAQNFHDPSSDLLSSQQEKIQKLESILIHKESIIEELKHQKFQLSREIDELIDRIKNQDLQRENEKKAYLNKIEELKYNEAENEQLIKNIQQELESSVQQCESYKLKYQSLPVADDFNHLLSESKSLKSQVEILSQEKKHLELEVTSKKDTKHEFIIFKLQEQIKQLQEENENLTMSLNTRPTFKELKDKDYIISELKEKIKTRPSRSRSTSQTRDQNRQSIVKDRELHNLPLGELPSVPTMNVLLTELLSILKVTSFHEIVPKVREIKKRSKSSDLEIRIAKMVKDLSPHGTFHPSPSPQQSWKWVRRVVEEYLALKRDLEKEEKNKVIVNRLLGALGVIDGSQIIKEVNMLIGESHANKALREKIDLILDSDPDALLKDFKYLVNEIL</sequence>
<feature type="coiled-coil region" evidence="1">
    <location>
        <begin position="102"/>
        <end position="259"/>
    </location>
</feature>
<evidence type="ECO:0000256" key="2">
    <source>
        <dbReference type="SAM" id="MobiDB-lite"/>
    </source>
</evidence>
<reference evidence="3 4" key="1">
    <citation type="submission" date="2016-11" db="EMBL/GenBank/DDBJ databases">
        <title>The macronuclear genome of Stentor coeruleus: a giant cell with tiny introns.</title>
        <authorList>
            <person name="Slabodnick M."/>
            <person name="Ruby J.G."/>
            <person name="Reiff S.B."/>
            <person name="Swart E.C."/>
            <person name="Gosai S."/>
            <person name="Prabakaran S."/>
            <person name="Witkowska E."/>
            <person name="Larue G.E."/>
            <person name="Fisher S."/>
            <person name="Freeman R.M."/>
            <person name="Gunawardena J."/>
            <person name="Chu W."/>
            <person name="Stover N.A."/>
            <person name="Gregory B.D."/>
            <person name="Nowacki M."/>
            <person name="Derisi J."/>
            <person name="Roy S.W."/>
            <person name="Marshall W.F."/>
            <person name="Sood P."/>
        </authorList>
    </citation>
    <scope>NUCLEOTIDE SEQUENCE [LARGE SCALE GENOMIC DNA]</scope>
    <source>
        <strain evidence="3">WM001</strain>
    </source>
</reference>
<evidence type="ECO:0000256" key="1">
    <source>
        <dbReference type="SAM" id="Coils"/>
    </source>
</evidence>
<evidence type="ECO:0000313" key="4">
    <source>
        <dbReference type="Proteomes" id="UP000187209"/>
    </source>
</evidence>
<organism evidence="3 4">
    <name type="scientific">Stentor coeruleus</name>
    <dbReference type="NCBI Taxonomy" id="5963"/>
    <lineage>
        <taxon>Eukaryota</taxon>
        <taxon>Sar</taxon>
        <taxon>Alveolata</taxon>
        <taxon>Ciliophora</taxon>
        <taxon>Postciliodesmatophora</taxon>
        <taxon>Heterotrichea</taxon>
        <taxon>Heterotrichida</taxon>
        <taxon>Stentoridae</taxon>
        <taxon>Stentor</taxon>
    </lineage>
</organism>